<organism evidence="1 2">
    <name type="scientific">Oculimacula yallundae</name>
    <dbReference type="NCBI Taxonomy" id="86028"/>
    <lineage>
        <taxon>Eukaryota</taxon>
        <taxon>Fungi</taxon>
        <taxon>Dikarya</taxon>
        <taxon>Ascomycota</taxon>
        <taxon>Pezizomycotina</taxon>
        <taxon>Leotiomycetes</taxon>
        <taxon>Helotiales</taxon>
        <taxon>Ploettnerulaceae</taxon>
        <taxon>Oculimacula</taxon>
    </lineage>
</organism>
<reference evidence="1 2" key="1">
    <citation type="journal article" date="2024" name="Commun. Biol.">
        <title>Comparative genomic analysis of thermophilic fungi reveals convergent evolutionary adaptations and gene losses.</title>
        <authorList>
            <person name="Steindorff A.S."/>
            <person name="Aguilar-Pontes M.V."/>
            <person name="Robinson A.J."/>
            <person name="Andreopoulos B."/>
            <person name="LaButti K."/>
            <person name="Kuo A."/>
            <person name="Mondo S."/>
            <person name="Riley R."/>
            <person name="Otillar R."/>
            <person name="Haridas S."/>
            <person name="Lipzen A."/>
            <person name="Grimwood J."/>
            <person name="Schmutz J."/>
            <person name="Clum A."/>
            <person name="Reid I.D."/>
            <person name="Moisan M.C."/>
            <person name="Butler G."/>
            <person name="Nguyen T.T.M."/>
            <person name="Dewar K."/>
            <person name="Conant G."/>
            <person name="Drula E."/>
            <person name="Henrissat B."/>
            <person name="Hansel C."/>
            <person name="Singer S."/>
            <person name="Hutchinson M.I."/>
            <person name="de Vries R.P."/>
            <person name="Natvig D.O."/>
            <person name="Powell A.J."/>
            <person name="Tsang A."/>
            <person name="Grigoriev I.V."/>
        </authorList>
    </citation>
    <scope>NUCLEOTIDE SEQUENCE [LARGE SCALE GENOMIC DNA]</scope>
    <source>
        <strain evidence="1 2">CBS 494.80</strain>
    </source>
</reference>
<gene>
    <name evidence="1" type="ORF">VTL71DRAFT_2978</name>
</gene>
<accession>A0ABR4C5W1</accession>
<dbReference type="Proteomes" id="UP001595075">
    <property type="component" value="Unassembled WGS sequence"/>
</dbReference>
<proteinExistence type="predicted"/>
<dbReference type="EMBL" id="JAZHXI010000012">
    <property type="protein sequence ID" value="KAL2065309.1"/>
    <property type="molecule type" value="Genomic_DNA"/>
</dbReference>
<evidence type="ECO:0000313" key="2">
    <source>
        <dbReference type="Proteomes" id="UP001595075"/>
    </source>
</evidence>
<protein>
    <submittedName>
        <fullName evidence="1">Uncharacterized protein</fullName>
    </submittedName>
</protein>
<keyword evidence="2" id="KW-1185">Reference proteome</keyword>
<evidence type="ECO:0000313" key="1">
    <source>
        <dbReference type="EMBL" id="KAL2065309.1"/>
    </source>
</evidence>
<sequence>MAIRLIRNFGENPPSATTNLAILQVASTSSLPYSDSPSNRRLTSQSRTSRFHIMAPSTSKSACANCGKGAELTCSGCKDTPTINDHVKPIYYCSPTRKMLYRAGSVLQEIFYMYREHMFDKLVVKMEKTEGRVHLYEGIYDPVYLSDIQCLIPFPTGLCQTAEDKMSLLVQLACDDASAWLDELIIYILSGIASSIKEIGCLPKNSRLEMISVSCDGTIPITNFGHELIKVKLLNGGEEFALDLSSAQYGYFEPVVPWSYYVSSRVRDFVIHPNFNYFGGVRDRFLEAITHKTPEGGATRLNNEIERLLLHATKEWEKEVSMNMHSLLKLPLEQFKIMEKSLVDDNAHYIRESLKIFRKRAEDYKAEVAGRNSAGSTQE</sequence>
<comment type="caution">
    <text evidence="1">The sequence shown here is derived from an EMBL/GenBank/DDBJ whole genome shotgun (WGS) entry which is preliminary data.</text>
</comment>
<dbReference type="Gene3D" id="6.10.140.2220">
    <property type="match status" value="1"/>
</dbReference>
<name>A0ABR4C5W1_9HELO</name>